<evidence type="ECO:0000313" key="1">
    <source>
        <dbReference type="EMBL" id="KAF9507536.1"/>
    </source>
</evidence>
<comment type="caution">
    <text evidence="1">The sequence shown here is derived from an EMBL/GenBank/DDBJ whole genome shotgun (WGS) entry which is preliminary data.</text>
</comment>
<evidence type="ECO:0000313" key="2">
    <source>
        <dbReference type="Proteomes" id="UP000886523"/>
    </source>
</evidence>
<dbReference type="EMBL" id="MU129078">
    <property type="protein sequence ID" value="KAF9507536.1"/>
    <property type="molecule type" value="Genomic_DNA"/>
</dbReference>
<sequence>MDKQLAQATMNLEVAKASNCALLREVQEAHAVVTQLSATVVRSAGWEDQVAALTQEDAKSNRVWSLEMKAMTISAKCTSMQAEIYRLLDQINDQHSPDWMGQTLMTKNPEITIILEKLVADGEALK</sequence>
<organism evidence="1 2">
    <name type="scientific">Hydnum rufescens UP504</name>
    <dbReference type="NCBI Taxonomy" id="1448309"/>
    <lineage>
        <taxon>Eukaryota</taxon>
        <taxon>Fungi</taxon>
        <taxon>Dikarya</taxon>
        <taxon>Basidiomycota</taxon>
        <taxon>Agaricomycotina</taxon>
        <taxon>Agaricomycetes</taxon>
        <taxon>Cantharellales</taxon>
        <taxon>Hydnaceae</taxon>
        <taxon>Hydnum</taxon>
    </lineage>
</organism>
<dbReference type="AlphaFoldDB" id="A0A9P6AKR8"/>
<dbReference type="OrthoDB" id="4088568at2759"/>
<gene>
    <name evidence="1" type="ORF">BS47DRAFT_1366593</name>
</gene>
<accession>A0A9P6AKR8</accession>
<protein>
    <submittedName>
        <fullName evidence="1">Uncharacterized protein</fullName>
    </submittedName>
</protein>
<proteinExistence type="predicted"/>
<name>A0A9P6AKR8_9AGAM</name>
<reference evidence="1" key="1">
    <citation type="journal article" date="2020" name="Nat. Commun.">
        <title>Large-scale genome sequencing of mycorrhizal fungi provides insights into the early evolution of symbiotic traits.</title>
        <authorList>
            <person name="Miyauchi S."/>
            <person name="Kiss E."/>
            <person name="Kuo A."/>
            <person name="Drula E."/>
            <person name="Kohler A."/>
            <person name="Sanchez-Garcia M."/>
            <person name="Morin E."/>
            <person name="Andreopoulos B."/>
            <person name="Barry K.W."/>
            <person name="Bonito G."/>
            <person name="Buee M."/>
            <person name="Carver A."/>
            <person name="Chen C."/>
            <person name="Cichocki N."/>
            <person name="Clum A."/>
            <person name="Culley D."/>
            <person name="Crous P.W."/>
            <person name="Fauchery L."/>
            <person name="Girlanda M."/>
            <person name="Hayes R.D."/>
            <person name="Keri Z."/>
            <person name="LaButti K."/>
            <person name="Lipzen A."/>
            <person name="Lombard V."/>
            <person name="Magnuson J."/>
            <person name="Maillard F."/>
            <person name="Murat C."/>
            <person name="Nolan M."/>
            <person name="Ohm R.A."/>
            <person name="Pangilinan J."/>
            <person name="Pereira M.F."/>
            <person name="Perotto S."/>
            <person name="Peter M."/>
            <person name="Pfister S."/>
            <person name="Riley R."/>
            <person name="Sitrit Y."/>
            <person name="Stielow J.B."/>
            <person name="Szollosi G."/>
            <person name="Zifcakova L."/>
            <person name="Stursova M."/>
            <person name="Spatafora J.W."/>
            <person name="Tedersoo L."/>
            <person name="Vaario L.M."/>
            <person name="Yamada A."/>
            <person name="Yan M."/>
            <person name="Wang P."/>
            <person name="Xu J."/>
            <person name="Bruns T."/>
            <person name="Baldrian P."/>
            <person name="Vilgalys R."/>
            <person name="Dunand C."/>
            <person name="Henrissat B."/>
            <person name="Grigoriev I.V."/>
            <person name="Hibbett D."/>
            <person name="Nagy L.G."/>
            <person name="Martin F.M."/>
        </authorList>
    </citation>
    <scope>NUCLEOTIDE SEQUENCE</scope>
    <source>
        <strain evidence="1">UP504</strain>
    </source>
</reference>
<keyword evidence="2" id="KW-1185">Reference proteome</keyword>
<dbReference type="Proteomes" id="UP000886523">
    <property type="component" value="Unassembled WGS sequence"/>
</dbReference>